<dbReference type="Proteomes" id="UP000726737">
    <property type="component" value="Unassembled WGS sequence"/>
</dbReference>
<dbReference type="InterPro" id="IPR011009">
    <property type="entry name" value="Kinase-like_dom_sf"/>
</dbReference>
<dbReference type="InterPro" id="IPR000719">
    <property type="entry name" value="Prot_kinase_dom"/>
</dbReference>
<dbReference type="Pfam" id="PF00069">
    <property type="entry name" value="Pkinase"/>
    <property type="match status" value="1"/>
</dbReference>
<dbReference type="GO" id="GO:0005524">
    <property type="term" value="F:ATP binding"/>
    <property type="evidence" value="ECO:0007669"/>
    <property type="project" value="InterPro"/>
</dbReference>
<reference evidence="2" key="1">
    <citation type="journal article" date="2020" name="Fungal Divers.">
        <title>Resolving the Mortierellaceae phylogeny through synthesis of multi-gene phylogenetics and phylogenomics.</title>
        <authorList>
            <person name="Vandepol N."/>
            <person name="Liber J."/>
            <person name="Desiro A."/>
            <person name="Na H."/>
            <person name="Kennedy M."/>
            <person name="Barry K."/>
            <person name="Grigoriev I.V."/>
            <person name="Miller A.N."/>
            <person name="O'Donnell K."/>
            <person name="Stajich J.E."/>
            <person name="Bonito G."/>
        </authorList>
    </citation>
    <scope>NUCLEOTIDE SEQUENCE</scope>
    <source>
        <strain evidence="2">KOD948</strain>
    </source>
</reference>
<accession>A0A9P6PIA1</accession>
<dbReference type="PROSITE" id="PS50011">
    <property type="entry name" value="PROTEIN_KINASE_DOM"/>
    <property type="match status" value="1"/>
</dbReference>
<organism evidence="2 3">
    <name type="scientific">Mortierella polycephala</name>
    <dbReference type="NCBI Taxonomy" id="41804"/>
    <lineage>
        <taxon>Eukaryota</taxon>
        <taxon>Fungi</taxon>
        <taxon>Fungi incertae sedis</taxon>
        <taxon>Mucoromycota</taxon>
        <taxon>Mortierellomycotina</taxon>
        <taxon>Mortierellomycetes</taxon>
        <taxon>Mortierellales</taxon>
        <taxon>Mortierellaceae</taxon>
        <taxon>Mortierella</taxon>
    </lineage>
</organism>
<evidence type="ECO:0000313" key="3">
    <source>
        <dbReference type="Proteomes" id="UP000726737"/>
    </source>
</evidence>
<dbReference type="SMART" id="SM00220">
    <property type="entry name" value="S_TKc"/>
    <property type="match status" value="1"/>
</dbReference>
<protein>
    <recommendedName>
        <fullName evidence="1">Protein kinase domain-containing protein</fullName>
    </recommendedName>
</protein>
<dbReference type="OrthoDB" id="40902at2759"/>
<proteinExistence type="predicted"/>
<feature type="domain" description="Protein kinase" evidence="1">
    <location>
        <begin position="1"/>
        <end position="136"/>
    </location>
</feature>
<dbReference type="GO" id="GO:0004672">
    <property type="term" value="F:protein kinase activity"/>
    <property type="evidence" value="ECO:0007669"/>
    <property type="project" value="InterPro"/>
</dbReference>
<comment type="caution">
    <text evidence="2">The sequence shown here is derived from an EMBL/GenBank/DDBJ whole genome shotgun (WGS) entry which is preliminary data.</text>
</comment>
<dbReference type="SUPFAM" id="SSF56112">
    <property type="entry name" value="Protein kinase-like (PK-like)"/>
    <property type="match status" value="1"/>
</dbReference>
<dbReference type="InterPro" id="IPR008271">
    <property type="entry name" value="Ser/Thr_kinase_AS"/>
</dbReference>
<keyword evidence="3" id="KW-1185">Reference proteome</keyword>
<feature type="non-terminal residue" evidence="2">
    <location>
        <position position="1"/>
    </location>
</feature>
<sequence>SGSYATVKTATLVATGESVTAKIILKKTFEGDIFEKEVGVLKALHHPNIVNFLDWFESNDKHFLILESATGDLLSDVLIAQGGKLPEKQTVQIIKTILSAVTYIHSKNVIHRDLKLGNLLYKDCIPGTKLMIVGFG</sequence>
<gene>
    <name evidence="2" type="ORF">BG011_000734</name>
</gene>
<dbReference type="Gene3D" id="1.10.510.10">
    <property type="entry name" value="Transferase(Phosphotransferase) domain 1"/>
    <property type="match status" value="1"/>
</dbReference>
<dbReference type="AlphaFoldDB" id="A0A9P6PIA1"/>
<dbReference type="PANTHER" id="PTHR24347">
    <property type="entry name" value="SERINE/THREONINE-PROTEIN KINASE"/>
    <property type="match status" value="1"/>
</dbReference>
<dbReference type="EMBL" id="JAAAJA010001169">
    <property type="protein sequence ID" value="KAG0247913.1"/>
    <property type="molecule type" value="Genomic_DNA"/>
</dbReference>
<name>A0A9P6PIA1_9FUNG</name>
<evidence type="ECO:0000313" key="2">
    <source>
        <dbReference type="EMBL" id="KAG0247913.1"/>
    </source>
</evidence>
<feature type="non-terminal residue" evidence="2">
    <location>
        <position position="136"/>
    </location>
</feature>
<evidence type="ECO:0000259" key="1">
    <source>
        <dbReference type="PROSITE" id="PS50011"/>
    </source>
</evidence>
<dbReference type="PROSITE" id="PS00108">
    <property type="entry name" value="PROTEIN_KINASE_ST"/>
    <property type="match status" value="1"/>
</dbReference>